<dbReference type="SUPFAM" id="SSF48403">
    <property type="entry name" value="Ankyrin repeat"/>
    <property type="match status" value="2"/>
</dbReference>
<dbReference type="InterPro" id="IPR002110">
    <property type="entry name" value="Ankyrin_rpt"/>
</dbReference>
<dbReference type="Pfam" id="PF12796">
    <property type="entry name" value="Ank_2"/>
    <property type="match status" value="2"/>
</dbReference>
<dbReference type="Proteomes" id="UP000094444">
    <property type="component" value="Unassembled WGS sequence"/>
</dbReference>
<comment type="caution">
    <text evidence="4">The sequence shown here is derived from an EMBL/GenBank/DDBJ whole genome shotgun (WGS) entry which is preliminary data.</text>
</comment>
<evidence type="ECO:0000313" key="4">
    <source>
        <dbReference type="EMBL" id="POS70000.1"/>
    </source>
</evidence>
<feature type="repeat" description="ANK" evidence="3">
    <location>
        <begin position="415"/>
        <end position="447"/>
    </location>
</feature>
<proteinExistence type="predicted"/>
<evidence type="ECO:0000313" key="5">
    <source>
        <dbReference type="Proteomes" id="UP000094444"/>
    </source>
</evidence>
<evidence type="ECO:0008006" key="6">
    <source>
        <dbReference type="Google" id="ProtNLM"/>
    </source>
</evidence>
<feature type="repeat" description="ANK" evidence="3">
    <location>
        <begin position="1074"/>
        <end position="1106"/>
    </location>
</feature>
<dbReference type="OrthoDB" id="539213at2759"/>
<evidence type="ECO:0000256" key="1">
    <source>
        <dbReference type="ARBA" id="ARBA00022737"/>
    </source>
</evidence>
<dbReference type="PANTHER" id="PTHR24198:SF165">
    <property type="entry name" value="ANKYRIN REPEAT-CONTAINING PROTEIN-RELATED"/>
    <property type="match status" value="1"/>
</dbReference>
<keyword evidence="1" id="KW-0677">Repeat</keyword>
<dbReference type="PANTHER" id="PTHR24198">
    <property type="entry name" value="ANKYRIN REPEAT AND PROTEIN KINASE DOMAIN-CONTAINING PROTEIN"/>
    <property type="match status" value="1"/>
</dbReference>
<dbReference type="SMART" id="SM00248">
    <property type="entry name" value="ANK"/>
    <property type="match status" value="14"/>
</dbReference>
<feature type="repeat" description="ANK" evidence="3">
    <location>
        <begin position="1039"/>
        <end position="1071"/>
    </location>
</feature>
<keyword evidence="2 3" id="KW-0040">ANK repeat</keyword>
<dbReference type="EMBL" id="MAVT02001865">
    <property type="protein sequence ID" value="POS70000.1"/>
    <property type="molecule type" value="Genomic_DNA"/>
</dbReference>
<reference evidence="4" key="1">
    <citation type="submission" date="2017-09" db="EMBL/GenBank/DDBJ databases">
        <title>Polyketide synthases of a Diaporthe helianthi virulent isolate.</title>
        <authorList>
            <person name="Baroncelli R."/>
        </authorList>
    </citation>
    <scope>NUCLEOTIDE SEQUENCE [LARGE SCALE GENOMIC DNA]</scope>
    <source>
        <strain evidence="4">7/96</strain>
    </source>
</reference>
<dbReference type="AlphaFoldDB" id="A0A2P5HIC3"/>
<dbReference type="PROSITE" id="PS50088">
    <property type="entry name" value="ANK_REPEAT"/>
    <property type="match status" value="4"/>
</dbReference>
<gene>
    <name evidence="4" type="ORF">DHEL01_v211605</name>
</gene>
<dbReference type="PROSITE" id="PS50297">
    <property type="entry name" value="ANK_REP_REGION"/>
    <property type="match status" value="3"/>
</dbReference>
<evidence type="ECO:0000256" key="2">
    <source>
        <dbReference type="ARBA" id="ARBA00023043"/>
    </source>
</evidence>
<dbReference type="STRING" id="158607.A0A2P5HIC3"/>
<dbReference type="InterPro" id="IPR036770">
    <property type="entry name" value="Ankyrin_rpt-contain_sf"/>
</dbReference>
<dbReference type="GO" id="GO:0005737">
    <property type="term" value="C:cytoplasm"/>
    <property type="evidence" value="ECO:0007669"/>
    <property type="project" value="TreeGrafter"/>
</dbReference>
<organism evidence="4 5">
    <name type="scientific">Diaporthe helianthi</name>
    <dbReference type="NCBI Taxonomy" id="158607"/>
    <lineage>
        <taxon>Eukaryota</taxon>
        <taxon>Fungi</taxon>
        <taxon>Dikarya</taxon>
        <taxon>Ascomycota</taxon>
        <taxon>Pezizomycotina</taxon>
        <taxon>Sordariomycetes</taxon>
        <taxon>Sordariomycetidae</taxon>
        <taxon>Diaporthales</taxon>
        <taxon>Diaporthaceae</taxon>
        <taxon>Diaporthe</taxon>
    </lineage>
</organism>
<evidence type="ECO:0000256" key="3">
    <source>
        <dbReference type="PROSITE-ProRule" id="PRU00023"/>
    </source>
</evidence>
<feature type="repeat" description="ANK" evidence="3">
    <location>
        <begin position="787"/>
        <end position="819"/>
    </location>
</feature>
<dbReference type="InParanoid" id="A0A2P5HIC3"/>
<dbReference type="Gene3D" id="1.25.40.20">
    <property type="entry name" value="Ankyrin repeat-containing domain"/>
    <property type="match status" value="4"/>
</dbReference>
<accession>A0A2P5HIC3</accession>
<protein>
    <recommendedName>
        <fullName evidence="6">Clr5 domain-containing protein</fullName>
    </recommendedName>
</protein>
<keyword evidence="5" id="KW-1185">Reference proteome</keyword>
<sequence>MPVSSDIQQRLKRHEDWLIGLRQTPGMTTTKIRIQLDAERGLEATSSQLETFFRQLGQRKNLSRHEWINVFCALDSQAALGHRFDLYISGKLVAGQDLQKKRKNAKPPLPPVEDPVDADQLLTQLPNGVTIKEQLPQGPLVRRRQHSVVPQPISQGNPDMNQEPGAIGVFDSIVPNDDHVSGQDIMVVDSIVPNHDHVSGQDVMEQDRARGFTPVGSLFASRESQKDVWVPGLNYSSPNNVAPYHRPHDLGLIESARLLLGGSSSVIALRGLHTSNELSPTAEQLLEKLQSLILVDAQGDICGQNYNVADGTGVFTDQFIEMLLFSILNDFAGLDTTPVNLVIKFINEHEPARRKVLRHCTTAGSTAASRALIENLLKAAITAGDARTVHELLSLKIVSADDIIFVDYGRAEDERRMTAIEQAAKLRQLDILEVLLRFGADVNKTYKPPWFDREKGALECAIGLWGEYKKIDISLVDLLLAKGATVKARLMDAAVRWGDTEVVEKLKSKISSSEHEYFFQYDTLVAAAEHLKNDAGYGFVRQMMQTCQRMHDGSCIASMGFQLGDAMSRAARRNNRDLVDLLLPHAGRQALDNALTGAAGFGSHSLVQLLIAHGASADGEPSRIADNSNLTTSLAEAIRHNDDELIDILAKGGAWSKIGESGRLRAALRAIAESGNSAYLRQVLRLVPAPDKEALEWALVCATKAGHEEIVLGLLEAGANPIISQYENSLLEALHIKSHSITWAMLECETRLEAVLDEEVLEAAIAWGDLDIIKAFFSLGNGVNIYWGRPPLSFAIKAGKRSVIDLMISLGADLNSNPARESSRLSSRTRRSFYKFINCRRVLVRDGSEQFPAPLAAAILVRDEETTIYLLDHGADPADEQAILNALIHDRGLLDLVLQRFRQQHPHGRTGFGAKSLRHALKIRDEMALELCITAGFDVNVMSFDEAVETVTGLTALGFAIKKHPSQLDTISKLLDAGGNPNLPASMEREPDTDFPPSEKRIIARQTAMLDAIETNSLALVELLVSKGVDVHKEAKLGMRRTPLQKACEVGSHSIVDFLLRHNAGVNAAPAARYGATALQLAAKTGSMRMAKKLLDLGAKVDAPGVRCGGRSAIEFAAEYGRLNMIPLLFDAVGGKVPADQCKSAIVLAQQCGHVACAGLLTELSTRNRLFLGATNMADDGGGPSVAVRKYTLEVKFKDRL</sequence>
<name>A0A2P5HIC3_DIAHE</name>